<feature type="domain" description="3-keto-alpha-glucoside-1,2-lyase/3-keto-2-hydroxy-glucal hydratase" evidence="1">
    <location>
        <begin position="121"/>
        <end position="297"/>
    </location>
</feature>
<sequence length="314" mass="35023">MTELSKVDADFALQGEYYGKIRLPNGTLEDVGIQVIARGDGNFVGRQLRGGLPGNGWDNGAQLDLEGKREGRRALLFHGDYRVSVEDNRANVVNSNGDTLGILMRVDRKSKFLGLKPTPNAVVLFDGTSTEHFVNGKIDENGNLQFGTVTKRPVGDFRLHLEFRLPYMPYATGQARSNSGLYIQERYEVQILDSFGLNPQFNDCGSLYRTKIPDLNMSFPPLSWQTYDVYFTAARFDEEGKKISSARISVVHNGILVQDNYEIPNKTGAGKQEGPNPGVIKLQDHGNPVVFRNIWIEYLNEPVVISEELPTPAK</sequence>
<evidence type="ECO:0000259" key="1">
    <source>
        <dbReference type="Pfam" id="PF06439"/>
    </source>
</evidence>
<dbReference type="Pfam" id="PF06439">
    <property type="entry name" value="3keto-disac_hyd"/>
    <property type="match status" value="1"/>
</dbReference>
<dbReference type="GO" id="GO:0016787">
    <property type="term" value="F:hydrolase activity"/>
    <property type="evidence" value="ECO:0007669"/>
    <property type="project" value="InterPro"/>
</dbReference>
<accession>A0A2S8FQI1</accession>
<dbReference type="Proteomes" id="UP000238322">
    <property type="component" value="Unassembled WGS sequence"/>
</dbReference>
<dbReference type="PANTHER" id="PTHR33546">
    <property type="entry name" value="LARGE, MULTIFUNCTIONAL SECRETED PROTEIN-RELATED"/>
    <property type="match status" value="1"/>
</dbReference>
<proteinExistence type="predicted"/>
<reference evidence="2 3" key="1">
    <citation type="submission" date="2018-02" db="EMBL/GenBank/DDBJ databases">
        <title>Comparative genomes isolates from brazilian mangrove.</title>
        <authorList>
            <person name="Araujo J.E."/>
            <person name="Taketani R.G."/>
            <person name="Silva M.C.P."/>
            <person name="Loureco M.V."/>
            <person name="Andreote F.D."/>
        </authorList>
    </citation>
    <scope>NUCLEOTIDE SEQUENCE [LARGE SCALE GENOMIC DNA]</scope>
    <source>
        <strain evidence="2 3">Hex-1 MGV</strain>
    </source>
</reference>
<name>A0A2S8FQI1_9BACT</name>
<dbReference type="EMBL" id="PUHY01000010">
    <property type="protein sequence ID" value="PQO34422.1"/>
    <property type="molecule type" value="Genomic_DNA"/>
</dbReference>
<dbReference type="Gene3D" id="2.60.120.560">
    <property type="entry name" value="Exo-inulinase, domain 1"/>
    <property type="match status" value="1"/>
</dbReference>
<comment type="caution">
    <text evidence="2">The sequence shown here is derived from an EMBL/GenBank/DDBJ whole genome shotgun (WGS) entry which is preliminary data.</text>
</comment>
<dbReference type="AlphaFoldDB" id="A0A2S8FQI1"/>
<organism evidence="2 3">
    <name type="scientific">Blastopirellula marina</name>
    <dbReference type="NCBI Taxonomy" id="124"/>
    <lineage>
        <taxon>Bacteria</taxon>
        <taxon>Pseudomonadati</taxon>
        <taxon>Planctomycetota</taxon>
        <taxon>Planctomycetia</taxon>
        <taxon>Pirellulales</taxon>
        <taxon>Pirellulaceae</taxon>
        <taxon>Blastopirellula</taxon>
    </lineage>
</organism>
<dbReference type="PANTHER" id="PTHR33546:SF1">
    <property type="entry name" value="LARGE, MULTIFUNCTIONAL SECRETED PROTEIN"/>
    <property type="match status" value="1"/>
</dbReference>
<gene>
    <name evidence="2" type="ORF">C5Y83_12935</name>
</gene>
<evidence type="ECO:0000313" key="3">
    <source>
        <dbReference type="Proteomes" id="UP000238322"/>
    </source>
</evidence>
<evidence type="ECO:0000313" key="2">
    <source>
        <dbReference type="EMBL" id="PQO34422.1"/>
    </source>
</evidence>
<protein>
    <submittedName>
        <fullName evidence="2">DUF1080 domain-containing protein</fullName>
    </submittedName>
</protein>
<dbReference type="InterPro" id="IPR010496">
    <property type="entry name" value="AL/BT2_dom"/>
</dbReference>